<dbReference type="EMBL" id="BJZS01000092">
    <property type="protein sequence ID" value="GEO96639.1"/>
    <property type="molecule type" value="Genomic_DNA"/>
</dbReference>
<evidence type="ECO:0000313" key="1">
    <source>
        <dbReference type="EMBL" id="GEO96639.1"/>
    </source>
</evidence>
<comment type="caution">
    <text evidence="1">The sequence shown here is derived from an EMBL/GenBank/DDBJ whole genome shotgun (WGS) entry which is preliminary data.</text>
</comment>
<protein>
    <submittedName>
        <fullName evidence="1">Uncharacterized protein</fullName>
    </submittedName>
</protein>
<dbReference type="AlphaFoldDB" id="A0A512IG10"/>
<dbReference type="Proteomes" id="UP000321103">
    <property type="component" value="Unassembled WGS sequence"/>
</dbReference>
<keyword evidence="2" id="KW-1185">Reference proteome</keyword>
<reference evidence="1 2" key="1">
    <citation type="submission" date="2019-07" db="EMBL/GenBank/DDBJ databases">
        <title>Whole genome shotgun sequence of Kocuria turfanensis NBRC 107627.</title>
        <authorList>
            <person name="Hosoyama A."/>
            <person name="Uohara A."/>
            <person name="Ohji S."/>
            <person name="Ichikawa N."/>
        </authorList>
    </citation>
    <scope>NUCLEOTIDE SEQUENCE [LARGE SCALE GENOMIC DNA]</scope>
    <source>
        <strain evidence="1 2">NBRC 107627</strain>
    </source>
</reference>
<dbReference type="RefSeq" id="WP_062734036.1">
    <property type="nucleotide sequence ID" value="NZ_BJZS01000092.1"/>
</dbReference>
<sequence>MPDQHAIGGAGGVGARAVVIRGGPGLRTERRTVVDESERTITVDDGTRFSKATGLAWSPATLDTAELEAAPARVVTEGQPEFEQLWADAGLSAFTDTDHAAYVEGLIAANRLARRGDVHGHYDVAAIIDELAAIHPDLEAVPEDLFWAVVDKHTRDEGRDLTP</sequence>
<accession>A0A512IG10</accession>
<gene>
    <name evidence="1" type="ORF">KTU01_27620</name>
</gene>
<proteinExistence type="predicted"/>
<name>A0A512IG10_9MICC</name>
<organism evidence="1 2">
    <name type="scientific">Kocuria turfanensis</name>
    <dbReference type="NCBI Taxonomy" id="388357"/>
    <lineage>
        <taxon>Bacteria</taxon>
        <taxon>Bacillati</taxon>
        <taxon>Actinomycetota</taxon>
        <taxon>Actinomycetes</taxon>
        <taxon>Micrococcales</taxon>
        <taxon>Micrococcaceae</taxon>
        <taxon>Kocuria</taxon>
    </lineage>
</organism>
<evidence type="ECO:0000313" key="2">
    <source>
        <dbReference type="Proteomes" id="UP000321103"/>
    </source>
</evidence>